<proteinExistence type="predicted"/>
<organism evidence="1 2">
    <name type="scientific">Emticicia agri</name>
    <dbReference type="NCBI Taxonomy" id="2492393"/>
    <lineage>
        <taxon>Bacteria</taxon>
        <taxon>Pseudomonadati</taxon>
        <taxon>Bacteroidota</taxon>
        <taxon>Cytophagia</taxon>
        <taxon>Cytophagales</taxon>
        <taxon>Leadbetterellaceae</taxon>
        <taxon>Emticicia</taxon>
    </lineage>
</organism>
<reference evidence="1 2" key="1">
    <citation type="submission" date="2019-02" db="EMBL/GenBank/DDBJ databases">
        <title>Bacterial novel species Emticicia sp. 17J42-9 isolated from soil.</title>
        <authorList>
            <person name="Jung H.-Y."/>
        </authorList>
    </citation>
    <scope>NUCLEOTIDE SEQUENCE [LARGE SCALE GENOMIC DNA]</scope>
    <source>
        <strain evidence="1 2">17J42-9</strain>
    </source>
</reference>
<name>A0A4V1ZCT2_9BACT</name>
<gene>
    <name evidence="1" type="ORF">EWM59_20285</name>
</gene>
<protein>
    <submittedName>
        <fullName evidence="1">Uncharacterized protein</fullName>
    </submittedName>
</protein>
<dbReference type="AlphaFoldDB" id="A0A4V1ZCT2"/>
<evidence type="ECO:0000313" key="1">
    <source>
        <dbReference type="EMBL" id="RYU93750.1"/>
    </source>
</evidence>
<sequence>METGSQHSQIYNFAINTGKIYEDVRELRTKFSDELLSEFVRRVESALLRKRIEPEVPFHPTEWRYHKQKYILFRDNKDLDPFRIHFFLQPTNNYPKKLSDKEWLSIVYEKRVDIKKPIKQSNTLLGKDKIPNDEEAHKNENYTFLENFKGNDKIDKSKEQKIEYIDEVSTEKKKEVLKKLKSGKYYMADDDNDPFQWRRWRYNIYSYYQKCILDFKEDRKDFEYFFAFKLELIDPYDVKLFLNWHLENTFSNDLEQFKEFIDILFMKYNEILFDPTIKSLCMKFSEKNKEIELKQPEEKKTKLGRKTTDKLEIPITISRESSDKITRLTSEQTAILFKYLQEEGILLQDNNLLSKVSMARAIRALTGLSDDKLKKHIQKYKHSNTDIRQVLKYLENIKQLIDRDLKQKKGPN</sequence>
<comment type="caution">
    <text evidence="1">The sequence shown here is derived from an EMBL/GenBank/DDBJ whole genome shotgun (WGS) entry which is preliminary data.</text>
</comment>
<dbReference type="OrthoDB" id="9782993at2"/>
<accession>A0A4V1ZCT2</accession>
<evidence type="ECO:0000313" key="2">
    <source>
        <dbReference type="Proteomes" id="UP000293162"/>
    </source>
</evidence>
<dbReference type="RefSeq" id="WP_130023080.1">
    <property type="nucleotide sequence ID" value="NZ_SEWF01000037.1"/>
</dbReference>
<dbReference type="EMBL" id="SEWF01000037">
    <property type="protein sequence ID" value="RYU93750.1"/>
    <property type="molecule type" value="Genomic_DNA"/>
</dbReference>
<keyword evidence="2" id="KW-1185">Reference proteome</keyword>
<dbReference type="Proteomes" id="UP000293162">
    <property type="component" value="Unassembled WGS sequence"/>
</dbReference>